<accession>A0A6B2FZW4</accession>
<dbReference type="Pfam" id="PF03178">
    <property type="entry name" value="CPSF_A"/>
    <property type="match status" value="1"/>
</dbReference>
<dbReference type="FunFam" id="1.10.150.910:FF:000002">
    <property type="entry name" value="Splicing factor 3B subunit 3"/>
    <property type="match status" value="1"/>
</dbReference>
<dbReference type="GO" id="GO:0005634">
    <property type="term" value="C:nucleus"/>
    <property type="evidence" value="ECO:0007669"/>
    <property type="project" value="UniProtKB-SubCell"/>
</dbReference>
<dbReference type="InterPro" id="IPR050358">
    <property type="entry name" value="RSE1/DDB1/CFT1"/>
</dbReference>
<comment type="subcellular location">
    <subcellularLocation>
        <location evidence="1">Nucleus</location>
    </subcellularLocation>
</comment>
<protein>
    <submittedName>
        <fullName evidence="5">Splicing factor 3B subunit 3 (Trinotate prediction)</fullName>
    </submittedName>
</protein>
<reference evidence="5" key="1">
    <citation type="submission" date="2018-11" db="EMBL/GenBank/DDBJ databases">
        <title>Myxobolus squamalis genome and transcriptome.</title>
        <authorList>
            <person name="Yahalomi D."/>
            <person name="Atkinson S.D."/>
            <person name="Neuhof M."/>
            <person name="Chang E.S."/>
            <person name="Philippe H."/>
            <person name="Cartwright P."/>
            <person name="Bartholomew J.L."/>
            <person name="Huchon D."/>
        </authorList>
    </citation>
    <scope>NUCLEOTIDE SEQUENCE</scope>
    <source>
        <strain evidence="5">71B08</strain>
        <tissue evidence="5">Whole</tissue>
    </source>
</reference>
<keyword evidence="2" id="KW-0539">Nucleus</keyword>
<evidence type="ECO:0000259" key="4">
    <source>
        <dbReference type="Pfam" id="PF03178"/>
    </source>
</evidence>
<dbReference type="AlphaFoldDB" id="A0A6B2FZW4"/>
<dbReference type="Gene3D" id="1.10.150.910">
    <property type="match status" value="1"/>
</dbReference>
<dbReference type="EMBL" id="GHBR01001810">
    <property type="protein sequence ID" value="NDJ96897.1"/>
    <property type="molecule type" value="Transcribed_RNA"/>
</dbReference>
<dbReference type="GO" id="GO:0003676">
    <property type="term" value="F:nucleic acid binding"/>
    <property type="evidence" value="ECO:0007669"/>
    <property type="project" value="InterPro"/>
</dbReference>
<dbReference type="InterPro" id="IPR015943">
    <property type="entry name" value="WD40/YVTN_repeat-like_dom_sf"/>
</dbReference>
<dbReference type="PANTHER" id="PTHR10644">
    <property type="entry name" value="DNA REPAIR/RNA PROCESSING CPSF FAMILY"/>
    <property type="match status" value="1"/>
</dbReference>
<organism evidence="5">
    <name type="scientific">Myxobolus squamalis</name>
    <name type="common">Myxosporean</name>
    <dbReference type="NCBI Taxonomy" id="59785"/>
    <lineage>
        <taxon>Eukaryota</taxon>
        <taxon>Metazoa</taxon>
        <taxon>Cnidaria</taxon>
        <taxon>Myxozoa</taxon>
        <taxon>Myxosporea</taxon>
        <taxon>Bivalvulida</taxon>
        <taxon>Platysporina</taxon>
        <taxon>Myxobolidae</taxon>
        <taxon>Myxobolus</taxon>
    </lineage>
</organism>
<evidence type="ECO:0000256" key="2">
    <source>
        <dbReference type="ARBA" id="ARBA00023242"/>
    </source>
</evidence>
<evidence type="ECO:0000256" key="3">
    <source>
        <dbReference type="ARBA" id="ARBA00038266"/>
    </source>
</evidence>
<dbReference type="InterPro" id="IPR004871">
    <property type="entry name" value="RSE1/DDB1/CPSF1_C"/>
</dbReference>
<evidence type="ECO:0000256" key="1">
    <source>
        <dbReference type="ARBA" id="ARBA00004123"/>
    </source>
</evidence>
<dbReference type="Gene3D" id="2.130.10.10">
    <property type="entry name" value="YVTN repeat-like/Quinoprotein amine dehydrogenase"/>
    <property type="match status" value="1"/>
</dbReference>
<feature type="domain" description="RSE1/DDB1/CPSF1 C-terminal" evidence="4">
    <location>
        <begin position="4"/>
        <end position="93"/>
    </location>
</feature>
<proteinExistence type="inferred from homology"/>
<sequence>MVFNIHVGATVNSLQKCSLVPGGTEVLLYTTLSGSIGVLAPFSVKEDIDFMQHIELYIRQALPSIVGRDHIAYRSYYFPLKSVIDGDTCEQFNSLDSDKKRAIAEELDRVPQEISKKLEDMRTKCAF</sequence>
<name>A0A6B2FZW4_MYXSQ</name>
<evidence type="ECO:0000313" key="5">
    <source>
        <dbReference type="EMBL" id="NDJ96897.1"/>
    </source>
</evidence>
<comment type="similarity">
    <text evidence="3">Belongs to the RSE1 family.</text>
</comment>